<keyword evidence="11" id="KW-1185">Reference proteome</keyword>
<dbReference type="GO" id="GO:0005886">
    <property type="term" value="C:plasma membrane"/>
    <property type="evidence" value="ECO:0007669"/>
    <property type="project" value="UniProtKB-SubCell"/>
</dbReference>
<dbReference type="SMART" id="SM00382">
    <property type="entry name" value="AAA"/>
    <property type="match status" value="1"/>
</dbReference>
<dbReference type="RefSeq" id="WP_094254686.1">
    <property type="nucleotide sequence ID" value="NZ_NNCE01000004.1"/>
</dbReference>
<dbReference type="PROSITE" id="PS00211">
    <property type="entry name" value="ABC_TRANSPORTER_1"/>
    <property type="match status" value="1"/>
</dbReference>
<dbReference type="Proteomes" id="UP000295518">
    <property type="component" value="Unassembled WGS sequence"/>
</dbReference>
<accession>A0A4R6IG19</accession>
<keyword evidence="6 10" id="KW-0067">ATP-binding</keyword>
<keyword evidence="3" id="KW-1003">Cell membrane</keyword>
<keyword evidence="5" id="KW-0547">Nucleotide-binding</keyword>
<dbReference type="InterPro" id="IPR027417">
    <property type="entry name" value="P-loop_NTPase"/>
</dbReference>
<name>A0A4R6IG19_9MOLU</name>
<dbReference type="InterPro" id="IPR050107">
    <property type="entry name" value="ABC_carbohydrate_import_ATPase"/>
</dbReference>
<dbReference type="CDD" id="cd03215">
    <property type="entry name" value="ABC_Carb_Monos_II"/>
    <property type="match status" value="1"/>
</dbReference>
<dbReference type="InterPro" id="IPR003593">
    <property type="entry name" value="AAA+_ATPase"/>
</dbReference>
<protein>
    <submittedName>
        <fullName evidence="10">Simple sugar transport system ATP-binding protein</fullName>
    </submittedName>
</protein>
<sequence length="591" mass="65868">MKNYAIEFKHLTKEFPGIKANDNISFAVEKGTVHSLIGENGAGKSTLMSILFGLYSPTSGEILINGNPTAIKGPNQANDLGIAMVHQHFKLIDNYTNLQNIILGNETTLAGGILTTKSAADKIKAIQNKYNLHFDLNQKTGSATVATQQKVEIMKMLYRDADILILDEPTAVLTPQEITGLLETIKTFRDAGKTILFISHKLNEVKEVSDRATVIRHGKVIQTFDSLESVNPEDMSAAMVGEKVVLPKNNSSILFEKNPTIVEFENVFAKGNKELTNLNFEIKAGEILAIAGVEGNGQEELEFLAGGLIKPTTGRISFKDYYSYSKDNEVAKKVIKREKSAFNKKMYEILEFMNFWLSRDYKNFVLDFFRKNHDGSKTRYSILKSTKKLSKGHFSRPKTHTSLKDGMIDISQLSVSKRKKYGLSYIPGDRHKYGLVLDFNIRDNSVIRKLSNPDTVKFGIILKKNVSDFFKQIESKFDVRGARSGVSMARSLSGGNQQKAIVGREILDEHQFIVVVQPTRGLDVGAINNIHNYILEEKAKNKAILLISYELDEVLALADNVAVIHEGKLSKKIPISQVNRTEIGLMMAGAK</sequence>
<dbReference type="InterPro" id="IPR003439">
    <property type="entry name" value="ABC_transporter-like_ATP-bd"/>
</dbReference>
<dbReference type="GO" id="GO:0005524">
    <property type="term" value="F:ATP binding"/>
    <property type="evidence" value="ECO:0007669"/>
    <property type="project" value="UniProtKB-KW"/>
</dbReference>
<dbReference type="PANTHER" id="PTHR43790:SF4">
    <property type="entry name" value="GUANOSINE IMPORT ATP-BINDING PROTEIN NUPO"/>
    <property type="match status" value="1"/>
</dbReference>
<evidence type="ECO:0000256" key="2">
    <source>
        <dbReference type="ARBA" id="ARBA00022448"/>
    </source>
</evidence>
<evidence type="ECO:0000256" key="6">
    <source>
        <dbReference type="ARBA" id="ARBA00022840"/>
    </source>
</evidence>
<dbReference type="SUPFAM" id="SSF52540">
    <property type="entry name" value="P-loop containing nucleoside triphosphate hydrolases"/>
    <property type="match status" value="2"/>
</dbReference>
<proteinExistence type="predicted"/>
<dbReference type="FunFam" id="3.40.50.300:FF:000127">
    <property type="entry name" value="Ribose import ATP-binding protein RbsA"/>
    <property type="match status" value="1"/>
</dbReference>
<evidence type="ECO:0000256" key="8">
    <source>
        <dbReference type="ARBA" id="ARBA00023136"/>
    </source>
</evidence>
<evidence type="ECO:0000313" key="10">
    <source>
        <dbReference type="EMBL" id="TDO19885.1"/>
    </source>
</evidence>
<feature type="domain" description="ABC transporter" evidence="9">
    <location>
        <begin position="256"/>
        <end position="591"/>
    </location>
</feature>
<evidence type="ECO:0000256" key="5">
    <source>
        <dbReference type="ARBA" id="ARBA00022741"/>
    </source>
</evidence>
<keyword evidence="7" id="KW-1278">Translocase</keyword>
<evidence type="ECO:0000256" key="3">
    <source>
        <dbReference type="ARBA" id="ARBA00022475"/>
    </source>
</evidence>
<evidence type="ECO:0000256" key="4">
    <source>
        <dbReference type="ARBA" id="ARBA00022737"/>
    </source>
</evidence>
<dbReference type="AlphaFoldDB" id="A0A4R6IG19"/>
<dbReference type="Pfam" id="PF00005">
    <property type="entry name" value="ABC_tran"/>
    <property type="match status" value="1"/>
</dbReference>
<keyword evidence="8" id="KW-0472">Membrane</keyword>
<dbReference type="PANTHER" id="PTHR43790">
    <property type="entry name" value="CARBOHYDRATE TRANSPORT ATP-BINDING PROTEIN MG119-RELATED"/>
    <property type="match status" value="1"/>
</dbReference>
<keyword evidence="10" id="KW-0762">Sugar transport</keyword>
<evidence type="ECO:0000256" key="7">
    <source>
        <dbReference type="ARBA" id="ARBA00022967"/>
    </source>
</evidence>
<comment type="caution">
    <text evidence="10">The sequence shown here is derived from an EMBL/GenBank/DDBJ whole genome shotgun (WGS) entry which is preliminary data.</text>
</comment>
<dbReference type="CDD" id="cd03216">
    <property type="entry name" value="ABC_Carb_Monos_I"/>
    <property type="match status" value="1"/>
</dbReference>
<comment type="subcellular location">
    <subcellularLocation>
        <location evidence="1">Cell membrane</location>
        <topology evidence="1">Peripheral membrane protein</topology>
    </subcellularLocation>
</comment>
<gene>
    <name evidence="10" type="ORF">EI74_0524</name>
</gene>
<dbReference type="InterPro" id="IPR017871">
    <property type="entry name" value="ABC_transporter-like_CS"/>
</dbReference>
<dbReference type="EMBL" id="SNWN01000012">
    <property type="protein sequence ID" value="TDO19885.1"/>
    <property type="molecule type" value="Genomic_DNA"/>
</dbReference>
<dbReference type="Gene3D" id="3.40.50.300">
    <property type="entry name" value="P-loop containing nucleotide triphosphate hydrolases"/>
    <property type="match status" value="3"/>
</dbReference>
<evidence type="ECO:0000256" key="1">
    <source>
        <dbReference type="ARBA" id="ARBA00004202"/>
    </source>
</evidence>
<keyword evidence="4" id="KW-0677">Repeat</keyword>
<organism evidence="10 11">
    <name type="scientific">Mycoplasma testudineum</name>
    <dbReference type="NCBI Taxonomy" id="244584"/>
    <lineage>
        <taxon>Bacteria</taxon>
        <taxon>Bacillati</taxon>
        <taxon>Mycoplasmatota</taxon>
        <taxon>Mollicutes</taxon>
        <taxon>Mycoplasmataceae</taxon>
        <taxon>Mycoplasma</taxon>
    </lineage>
</organism>
<feature type="domain" description="ABC transporter" evidence="9">
    <location>
        <begin position="6"/>
        <end position="242"/>
    </location>
</feature>
<dbReference type="GO" id="GO:0016887">
    <property type="term" value="F:ATP hydrolysis activity"/>
    <property type="evidence" value="ECO:0007669"/>
    <property type="project" value="InterPro"/>
</dbReference>
<reference evidence="10 11" key="1">
    <citation type="submission" date="2019-03" db="EMBL/GenBank/DDBJ databases">
        <title>Genomic Encyclopedia of Archaeal and Bacterial Type Strains, Phase II (KMG-II): from individual species to whole genera.</title>
        <authorList>
            <person name="Goeker M."/>
        </authorList>
    </citation>
    <scope>NUCLEOTIDE SEQUENCE [LARGE SCALE GENOMIC DNA]</scope>
    <source>
        <strain evidence="10 11">ATCC 700618</strain>
    </source>
</reference>
<dbReference type="OrthoDB" id="9771863at2"/>
<keyword evidence="2" id="KW-0813">Transport</keyword>
<dbReference type="PROSITE" id="PS50893">
    <property type="entry name" value="ABC_TRANSPORTER_2"/>
    <property type="match status" value="2"/>
</dbReference>
<evidence type="ECO:0000313" key="11">
    <source>
        <dbReference type="Proteomes" id="UP000295518"/>
    </source>
</evidence>
<evidence type="ECO:0000259" key="9">
    <source>
        <dbReference type="PROSITE" id="PS50893"/>
    </source>
</evidence>